<accession>A0A091B361</accession>
<evidence type="ECO:0000256" key="1">
    <source>
        <dbReference type="SAM" id="Phobius"/>
    </source>
</evidence>
<dbReference type="PATRIC" id="fig|1384056.3.peg.1483"/>
<name>A0A091B361_9GAMM</name>
<dbReference type="EMBL" id="AVCK01000019">
    <property type="protein sequence ID" value="KFN46151.1"/>
    <property type="molecule type" value="Genomic_DNA"/>
</dbReference>
<organism evidence="2 3">
    <name type="scientific">Arenimonas metalli CF5-1</name>
    <dbReference type="NCBI Taxonomy" id="1384056"/>
    <lineage>
        <taxon>Bacteria</taxon>
        <taxon>Pseudomonadati</taxon>
        <taxon>Pseudomonadota</taxon>
        <taxon>Gammaproteobacteria</taxon>
        <taxon>Lysobacterales</taxon>
        <taxon>Lysobacteraceae</taxon>
        <taxon>Arenimonas</taxon>
    </lineage>
</organism>
<dbReference type="STRING" id="1384056.N787_11335"/>
<keyword evidence="1" id="KW-1133">Transmembrane helix</keyword>
<keyword evidence="1" id="KW-0472">Membrane</keyword>
<evidence type="ECO:0000313" key="3">
    <source>
        <dbReference type="Proteomes" id="UP000029393"/>
    </source>
</evidence>
<dbReference type="AlphaFoldDB" id="A0A091B361"/>
<reference evidence="2 3" key="1">
    <citation type="submission" date="2013-09" db="EMBL/GenBank/DDBJ databases">
        <title>Genome sequencing of Arenimonas metalli.</title>
        <authorList>
            <person name="Chen F."/>
            <person name="Wang G."/>
        </authorList>
    </citation>
    <scope>NUCLEOTIDE SEQUENCE [LARGE SCALE GENOMIC DNA]</scope>
    <source>
        <strain evidence="2 3">CF5-1</strain>
    </source>
</reference>
<sequence length="123" mass="13439">MSPRIFAILAACVLGLALLRFVEAGYLLSTLPSEAEMEQKAGAFVEKMRPLLPEGAQAAAGTIHYLSLAGEQKVHSERRQRIFVNLQFGFLALMLLSLLVMERRAGLAAAALGAAQPMRWTQR</sequence>
<keyword evidence="1" id="KW-0812">Transmembrane</keyword>
<feature type="transmembrane region" description="Helical" evidence="1">
    <location>
        <begin position="82"/>
        <end position="101"/>
    </location>
</feature>
<evidence type="ECO:0000313" key="2">
    <source>
        <dbReference type="EMBL" id="KFN46151.1"/>
    </source>
</evidence>
<protein>
    <submittedName>
        <fullName evidence="2">Uncharacterized protein</fullName>
    </submittedName>
</protein>
<proteinExistence type="predicted"/>
<comment type="caution">
    <text evidence="2">The sequence shown here is derived from an EMBL/GenBank/DDBJ whole genome shotgun (WGS) entry which is preliminary data.</text>
</comment>
<keyword evidence="3" id="KW-1185">Reference proteome</keyword>
<gene>
    <name evidence="2" type="ORF">N787_11335</name>
</gene>
<dbReference type="Proteomes" id="UP000029393">
    <property type="component" value="Unassembled WGS sequence"/>
</dbReference>